<dbReference type="SUPFAM" id="SSF48403">
    <property type="entry name" value="Ankyrin repeat"/>
    <property type="match status" value="1"/>
</dbReference>
<dbReference type="GO" id="GO:0051059">
    <property type="term" value="F:NF-kappaB binding"/>
    <property type="evidence" value="ECO:0007669"/>
    <property type="project" value="TreeGrafter"/>
</dbReference>
<dbReference type="PROSITE" id="PS50088">
    <property type="entry name" value="ANK_REPEAT"/>
    <property type="match status" value="1"/>
</dbReference>
<name>A0AAV7I742_COTGL</name>
<dbReference type="InterPro" id="IPR036770">
    <property type="entry name" value="Ankyrin_rpt-contain_sf"/>
</dbReference>
<evidence type="ECO:0000256" key="1">
    <source>
        <dbReference type="ARBA" id="ARBA00022737"/>
    </source>
</evidence>
<reference evidence="4 5" key="1">
    <citation type="journal article" date="2021" name="J. Hered.">
        <title>A chromosome-level genome assembly of the parasitoid wasp, Cotesia glomerata (Hymenoptera: Braconidae).</title>
        <authorList>
            <person name="Pinto B.J."/>
            <person name="Weis J.J."/>
            <person name="Gamble T."/>
            <person name="Ode P.J."/>
            <person name="Paul R."/>
            <person name="Zaspel J.M."/>
        </authorList>
    </citation>
    <scope>NUCLEOTIDE SEQUENCE [LARGE SCALE GENOMIC DNA]</scope>
    <source>
        <strain evidence="4">CgM1</strain>
    </source>
</reference>
<dbReference type="InterPro" id="IPR051070">
    <property type="entry name" value="NF-kappa-B_inhibitor"/>
</dbReference>
<dbReference type="AlphaFoldDB" id="A0AAV7I742"/>
<gene>
    <name evidence="4" type="ORF">KQX54_011673</name>
</gene>
<dbReference type="EMBL" id="JAHXZJ010002237">
    <property type="protein sequence ID" value="KAH0546575.1"/>
    <property type="molecule type" value="Genomic_DNA"/>
</dbReference>
<dbReference type="Pfam" id="PF12796">
    <property type="entry name" value="Ank_2"/>
    <property type="match status" value="1"/>
</dbReference>
<evidence type="ECO:0000256" key="3">
    <source>
        <dbReference type="PROSITE-ProRule" id="PRU00023"/>
    </source>
</evidence>
<feature type="repeat" description="ANK" evidence="3">
    <location>
        <begin position="95"/>
        <end position="127"/>
    </location>
</feature>
<proteinExistence type="predicted"/>
<dbReference type="PROSITE" id="PS50297">
    <property type="entry name" value="ANK_REP_REGION"/>
    <property type="match status" value="1"/>
</dbReference>
<evidence type="ECO:0000256" key="2">
    <source>
        <dbReference type="ARBA" id="ARBA00023043"/>
    </source>
</evidence>
<dbReference type="InterPro" id="IPR002110">
    <property type="entry name" value="Ankyrin_rpt"/>
</dbReference>
<dbReference type="GO" id="GO:0071356">
    <property type="term" value="P:cellular response to tumor necrosis factor"/>
    <property type="evidence" value="ECO:0007669"/>
    <property type="project" value="TreeGrafter"/>
</dbReference>
<comment type="caution">
    <text evidence="4">The sequence shown here is derived from an EMBL/GenBank/DDBJ whole genome shotgun (WGS) entry which is preliminary data.</text>
</comment>
<keyword evidence="1" id="KW-0677">Repeat</keyword>
<dbReference type="SMART" id="SM00248">
    <property type="entry name" value="ANK"/>
    <property type="match status" value="2"/>
</dbReference>
<keyword evidence="5" id="KW-1185">Reference proteome</keyword>
<dbReference type="Proteomes" id="UP000826195">
    <property type="component" value="Unassembled WGS sequence"/>
</dbReference>
<accession>A0AAV7I742</accession>
<dbReference type="Gene3D" id="1.25.40.20">
    <property type="entry name" value="Ankyrin repeat-containing domain"/>
    <property type="match status" value="1"/>
</dbReference>
<evidence type="ECO:0000313" key="5">
    <source>
        <dbReference type="Proteomes" id="UP000826195"/>
    </source>
</evidence>
<evidence type="ECO:0000313" key="4">
    <source>
        <dbReference type="EMBL" id="KAH0546575.1"/>
    </source>
</evidence>
<organism evidence="4 5">
    <name type="scientific">Cotesia glomerata</name>
    <name type="common">Lepidopteran parasitic wasp</name>
    <name type="synonym">Apanteles glomeratus</name>
    <dbReference type="NCBI Taxonomy" id="32391"/>
    <lineage>
        <taxon>Eukaryota</taxon>
        <taxon>Metazoa</taxon>
        <taxon>Ecdysozoa</taxon>
        <taxon>Arthropoda</taxon>
        <taxon>Hexapoda</taxon>
        <taxon>Insecta</taxon>
        <taxon>Pterygota</taxon>
        <taxon>Neoptera</taxon>
        <taxon>Endopterygota</taxon>
        <taxon>Hymenoptera</taxon>
        <taxon>Apocrita</taxon>
        <taxon>Ichneumonoidea</taxon>
        <taxon>Braconidae</taxon>
        <taxon>Microgastrinae</taxon>
        <taxon>Cotesia</taxon>
    </lineage>
</organism>
<dbReference type="GO" id="GO:0005829">
    <property type="term" value="C:cytosol"/>
    <property type="evidence" value="ECO:0007669"/>
    <property type="project" value="TreeGrafter"/>
</dbReference>
<protein>
    <submittedName>
        <fullName evidence="4">Uncharacterized protein</fullName>
    </submittedName>
</protein>
<keyword evidence="2 3" id="KW-0040">ANK repeat</keyword>
<dbReference type="PANTHER" id="PTHR46680:SF2">
    <property type="entry name" value="NF-KAPPA-B INHIBITOR ZETA"/>
    <property type="match status" value="1"/>
</dbReference>
<dbReference type="PANTHER" id="PTHR46680">
    <property type="entry name" value="NF-KAPPA-B INHIBITOR ALPHA"/>
    <property type="match status" value="1"/>
</dbReference>
<sequence>MTKTYRRIRSQFYWRTMQQDRHGRRHQANNQHRAGLRPGIRTRMEPRIYTSRESLGKIEEDIGEDFGSRRVRVRSRRMLYHIIRQGVDLSAKNREGQAAIHLAAKQGIWDLFNVLLEEGSTINLEDDNGRTALFYAVEGRQEGKVDKLLRMGAGVITLITKQ</sequence>